<organism evidence="2 3">
    <name type="scientific">Posidoniimonas polymericola</name>
    <dbReference type="NCBI Taxonomy" id="2528002"/>
    <lineage>
        <taxon>Bacteria</taxon>
        <taxon>Pseudomonadati</taxon>
        <taxon>Planctomycetota</taxon>
        <taxon>Planctomycetia</taxon>
        <taxon>Pirellulales</taxon>
        <taxon>Lacipirellulaceae</taxon>
        <taxon>Posidoniimonas</taxon>
    </lineage>
</organism>
<evidence type="ECO:0000313" key="3">
    <source>
        <dbReference type="Proteomes" id="UP000318478"/>
    </source>
</evidence>
<dbReference type="AlphaFoldDB" id="A0A5C5YTN7"/>
<comment type="caution">
    <text evidence="2">The sequence shown here is derived from an EMBL/GenBank/DDBJ whole genome shotgun (WGS) entry which is preliminary data.</text>
</comment>
<evidence type="ECO:0000256" key="1">
    <source>
        <dbReference type="SAM" id="MobiDB-lite"/>
    </source>
</evidence>
<feature type="compositionally biased region" description="Basic residues" evidence="1">
    <location>
        <begin position="188"/>
        <end position="198"/>
    </location>
</feature>
<dbReference type="EMBL" id="SJPO01000003">
    <property type="protein sequence ID" value="TWT78027.1"/>
    <property type="molecule type" value="Genomic_DNA"/>
</dbReference>
<accession>A0A5C5YTN7</accession>
<reference evidence="2 3" key="1">
    <citation type="submission" date="2019-02" db="EMBL/GenBank/DDBJ databases">
        <title>Deep-cultivation of Planctomycetes and their phenomic and genomic characterization uncovers novel biology.</title>
        <authorList>
            <person name="Wiegand S."/>
            <person name="Jogler M."/>
            <person name="Boedeker C."/>
            <person name="Pinto D."/>
            <person name="Vollmers J."/>
            <person name="Rivas-Marin E."/>
            <person name="Kohn T."/>
            <person name="Peeters S.H."/>
            <person name="Heuer A."/>
            <person name="Rast P."/>
            <person name="Oberbeckmann S."/>
            <person name="Bunk B."/>
            <person name="Jeske O."/>
            <person name="Meyerdierks A."/>
            <person name="Storesund J.E."/>
            <person name="Kallscheuer N."/>
            <person name="Luecker S."/>
            <person name="Lage O.M."/>
            <person name="Pohl T."/>
            <person name="Merkel B.J."/>
            <person name="Hornburger P."/>
            <person name="Mueller R.-W."/>
            <person name="Bruemmer F."/>
            <person name="Labrenz M."/>
            <person name="Spormann A.M."/>
            <person name="Op Den Camp H."/>
            <person name="Overmann J."/>
            <person name="Amann R."/>
            <person name="Jetten M.S.M."/>
            <person name="Mascher T."/>
            <person name="Medema M.H."/>
            <person name="Devos D.P."/>
            <person name="Kaster A.-K."/>
            <person name="Ovreas L."/>
            <person name="Rohde M."/>
            <person name="Galperin M.Y."/>
            <person name="Jogler C."/>
        </authorList>
    </citation>
    <scope>NUCLEOTIDE SEQUENCE [LARGE SCALE GENOMIC DNA]</scope>
    <source>
        <strain evidence="2 3">Pla123a</strain>
    </source>
</reference>
<keyword evidence="3" id="KW-1185">Reference proteome</keyword>
<feature type="region of interest" description="Disordered" evidence="1">
    <location>
        <begin position="176"/>
        <end position="205"/>
    </location>
</feature>
<protein>
    <submittedName>
        <fullName evidence="2">Uncharacterized protein</fullName>
    </submittedName>
</protein>
<proteinExistence type="predicted"/>
<sequence length="239" mass="25396">MRLVRTPACAAHQAEKSVRPTSHRKTSNVQRNADDVRAALITPPALGIPDVSLGRYPKIGKPQAASLHARRGCGSDTRCRRSETGRCNNQADPRNSCHPSTSRSCSDKATGNQPIVSRRAIGQGRPSGSERESQTNASADPSDAPCRARSCVPIGGCPTGGGLSEDVDLVVPSLRQTPNAQGDSHNNAARHSRARRGGPPKGLEIVETPRCVNVGAYSASKLSARRLYDHRPATDIISE</sequence>
<evidence type="ECO:0000313" key="2">
    <source>
        <dbReference type="EMBL" id="TWT78027.1"/>
    </source>
</evidence>
<feature type="compositionally biased region" description="Polar residues" evidence="1">
    <location>
        <begin position="85"/>
        <end position="115"/>
    </location>
</feature>
<name>A0A5C5YTN7_9BACT</name>
<gene>
    <name evidence="2" type="ORF">Pla123a_18270</name>
</gene>
<dbReference type="Proteomes" id="UP000318478">
    <property type="component" value="Unassembled WGS sequence"/>
</dbReference>
<feature type="region of interest" description="Disordered" evidence="1">
    <location>
        <begin position="1"/>
        <end position="35"/>
    </location>
</feature>
<feature type="region of interest" description="Disordered" evidence="1">
    <location>
        <begin position="62"/>
        <end position="147"/>
    </location>
</feature>